<feature type="transmembrane region" description="Helical" evidence="1">
    <location>
        <begin position="33"/>
        <end position="52"/>
    </location>
</feature>
<keyword evidence="1" id="KW-1133">Transmembrane helix</keyword>
<proteinExistence type="predicted"/>
<comment type="caution">
    <text evidence="3">The sequence shown here is derived from an EMBL/GenBank/DDBJ whole genome shotgun (WGS) entry which is preliminary data.</text>
</comment>
<accession>A0A4R6QKQ0</accession>
<organism evidence="3 4">
    <name type="scientific">Roseateles toxinivorans</name>
    <dbReference type="NCBI Taxonomy" id="270368"/>
    <lineage>
        <taxon>Bacteria</taxon>
        <taxon>Pseudomonadati</taxon>
        <taxon>Pseudomonadota</taxon>
        <taxon>Betaproteobacteria</taxon>
        <taxon>Burkholderiales</taxon>
        <taxon>Sphaerotilaceae</taxon>
        <taxon>Roseateles</taxon>
    </lineage>
</organism>
<evidence type="ECO:0000256" key="1">
    <source>
        <dbReference type="SAM" id="Phobius"/>
    </source>
</evidence>
<dbReference type="InterPro" id="IPR036890">
    <property type="entry name" value="HATPase_C_sf"/>
</dbReference>
<keyword evidence="3" id="KW-0808">Transferase</keyword>
<feature type="transmembrane region" description="Helical" evidence="1">
    <location>
        <begin position="58"/>
        <end position="78"/>
    </location>
</feature>
<dbReference type="InParanoid" id="A0A4R6QKQ0"/>
<name>A0A4R6QKQ0_9BURK</name>
<dbReference type="GO" id="GO:0016020">
    <property type="term" value="C:membrane"/>
    <property type="evidence" value="ECO:0007669"/>
    <property type="project" value="InterPro"/>
</dbReference>
<evidence type="ECO:0000259" key="2">
    <source>
        <dbReference type="Pfam" id="PF06580"/>
    </source>
</evidence>
<evidence type="ECO:0000313" key="4">
    <source>
        <dbReference type="Proteomes" id="UP000295361"/>
    </source>
</evidence>
<feature type="transmembrane region" description="Helical" evidence="1">
    <location>
        <begin position="130"/>
        <end position="150"/>
    </location>
</feature>
<feature type="domain" description="Signal transduction histidine kinase internal region" evidence="2">
    <location>
        <begin position="178"/>
        <end position="257"/>
    </location>
</feature>
<dbReference type="RefSeq" id="WP_133702326.1">
    <property type="nucleotide sequence ID" value="NZ_SNXS01000005.1"/>
</dbReference>
<keyword evidence="3" id="KW-0418">Kinase</keyword>
<dbReference type="EMBL" id="SNXS01000005">
    <property type="protein sequence ID" value="TDP63139.1"/>
    <property type="molecule type" value="Genomic_DNA"/>
</dbReference>
<feature type="transmembrane region" description="Helical" evidence="1">
    <location>
        <begin position="90"/>
        <end position="110"/>
    </location>
</feature>
<keyword evidence="1" id="KW-0812">Transmembrane</keyword>
<protein>
    <submittedName>
        <fullName evidence="3">Histidine kinase</fullName>
    </submittedName>
</protein>
<dbReference type="GO" id="GO:0000155">
    <property type="term" value="F:phosphorelay sensor kinase activity"/>
    <property type="evidence" value="ECO:0007669"/>
    <property type="project" value="InterPro"/>
</dbReference>
<gene>
    <name evidence="3" type="ORF">DES47_105139</name>
</gene>
<reference evidence="3 4" key="1">
    <citation type="submission" date="2019-03" db="EMBL/GenBank/DDBJ databases">
        <title>Genomic Encyclopedia of Type Strains, Phase IV (KMG-IV): sequencing the most valuable type-strain genomes for metagenomic binning, comparative biology and taxonomic classification.</title>
        <authorList>
            <person name="Goeker M."/>
        </authorList>
    </citation>
    <scope>NUCLEOTIDE SEQUENCE [LARGE SCALE GENOMIC DNA]</scope>
    <source>
        <strain evidence="3 4">DSM 16998</strain>
    </source>
</reference>
<sequence>MDSPSPASAASSPAFAHPSGRAGFLASLTPSRLVFTLALAFVGAALLNPIFITSFPVLLGRTLFVGVLSLVTFSAAGQWPRRLPGWMPRWVVQVLVVALTLPLATILVYLLAVDGDVPALLRHEGRLSGLIWIAGTGLLVGPLLALAALYRERDAQARSQALHFELEKSQLERQALDARLRLMQAQVEPHFLFNTLANVRTLVETGSPQAGPVLGSLIAYLRGAMPRLKEQAASLGDELTLVRAYLELMHMRMPDRLQFVVAVPTELEGLRFPTMALLTLVENAVRHGVDPSEEGGRIEVGAQRDTRTGLVSLWVQDSGVGMSETAGAGTGLQNLRERMGLFFGPEARLELSETPPHGLRAELKFTPP</sequence>
<dbReference type="Proteomes" id="UP000295361">
    <property type="component" value="Unassembled WGS sequence"/>
</dbReference>
<dbReference type="InterPro" id="IPR010559">
    <property type="entry name" value="Sig_transdc_His_kin_internal"/>
</dbReference>
<evidence type="ECO:0000313" key="3">
    <source>
        <dbReference type="EMBL" id="TDP63139.1"/>
    </source>
</evidence>
<keyword evidence="4" id="KW-1185">Reference proteome</keyword>
<dbReference type="InterPro" id="IPR050640">
    <property type="entry name" value="Bact_2-comp_sensor_kinase"/>
</dbReference>
<keyword evidence="1" id="KW-0472">Membrane</keyword>
<dbReference type="Pfam" id="PF06580">
    <property type="entry name" value="His_kinase"/>
    <property type="match status" value="1"/>
</dbReference>
<dbReference type="PANTHER" id="PTHR34220">
    <property type="entry name" value="SENSOR HISTIDINE KINASE YPDA"/>
    <property type="match status" value="1"/>
</dbReference>
<dbReference type="Gene3D" id="3.30.565.10">
    <property type="entry name" value="Histidine kinase-like ATPase, C-terminal domain"/>
    <property type="match status" value="1"/>
</dbReference>
<dbReference type="OrthoDB" id="2514702at2"/>
<dbReference type="AlphaFoldDB" id="A0A4R6QKQ0"/>
<dbReference type="PANTHER" id="PTHR34220:SF9">
    <property type="entry name" value="SIGNAL TRANSDUCTION HISTIDINE KINASE INTERNAL REGION DOMAIN-CONTAINING PROTEIN"/>
    <property type="match status" value="1"/>
</dbReference>
<dbReference type="SUPFAM" id="SSF55874">
    <property type="entry name" value="ATPase domain of HSP90 chaperone/DNA topoisomerase II/histidine kinase"/>
    <property type="match status" value="1"/>
</dbReference>